<organism evidence="2 3">
    <name type="scientific">Chiloscyllium punctatum</name>
    <name type="common">Brownbanded bambooshark</name>
    <name type="synonym">Hemiscyllium punctatum</name>
    <dbReference type="NCBI Taxonomy" id="137246"/>
    <lineage>
        <taxon>Eukaryota</taxon>
        <taxon>Metazoa</taxon>
        <taxon>Chordata</taxon>
        <taxon>Craniata</taxon>
        <taxon>Vertebrata</taxon>
        <taxon>Chondrichthyes</taxon>
        <taxon>Elasmobranchii</taxon>
        <taxon>Galeomorphii</taxon>
        <taxon>Galeoidea</taxon>
        <taxon>Orectolobiformes</taxon>
        <taxon>Hemiscylliidae</taxon>
        <taxon>Chiloscyllium</taxon>
    </lineage>
</organism>
<sequence>MLGWRWGAGLPKAVTHQVLFGWAQASQEADNVLILQDKKLTSGPGRRYLQLVKNRFDGELGVFPLEFKKASLTFSAVKGKARLRKVKEEGQNAPEQPGKSADAKGKK</sequence>
<evidence type="ECO:0000313" key="2">
    <source>
        <dbReference type="EMBL" id="GCC39587.1"/>
    </source>
</evidence>
<dbReference type="AlphaFoldDB" id="A0A401TAE3"/>
<reference evidence="2 3" key="1">
    <citation type="journal article" date="2018" name="Nat. Ecol. Evol.">
        <title>Shark genomes provide insights into elasmobranch evolution and the origin of vertebrates.</title>
        <authorList>
            <person name="Hara Y"/>
            <person name="Yamaguchi K"/>
            <person name="Onimaru K"/>
            <person name="Kadota M"/>
            <person name="Koyanagi M"/>
            <person name="Keeley SD"/>
            <person name="Tatsumi K"/>
            <person name="Tanaka K"/>
            <person name="Motone F"/>
            <person name="Kageyama Y"/>
            <person name="Nozu R"/>
            <person name="Adachi N"/>
            <person name="Nishimura O"/>
            <person name="Nakagawa R"/>
            <person name="Tanegashima C"/>
            <person name="Kiyatake I"/>
            <person name="Matsumoto R"/>
            <person name="Murakumo K"/>
            <person name="Nishida K"/>
            <person name="Terakita A"/>
            <person name="Kuratani S"/>
            <person name="Sato K"/>
            <person name="Hyodo S Kuraku.S."/>
        </authorList>
    </citation>
    <scope>NUCLEOTIDE SEQUENCE [LARGE SCALE GENOMIC DNA]</scope>
</reference>
<dbReference type="GO" id="GO:0005739">
    <property type="term" value="C:mitochondrion"/>
    <property type="evidence" value="ECO:0007669"/>
    <property type="project" value="TreeGrafter"/>
</dbReference>
<dbReference type="PANTHER" id="PTHR12873:SF0">
    <property type="entry name" value="TWINKLE MTDNA HELICASE"/>
    <property type="match status" value="1"/>
</dbReference>
<dbReference type="GO" id="GO:0003697">
    <property type="term" value="F:single-stranded DNA binding"/>
    <property type="evidence" value="ECO:0007669"/>
    <property type="project" value="InterPro"/>
</dbReference>
<evidence type="ECO:0000256" key="1">
    <source>
        <dbReference type="SAM" id="MobiDB-lite"/>
    </source>
</evidence>
<dbReference type="InterPro" id="IPR027417">
    <property type="entry name" value="P-loop_NTPase"/>
</dbReference>
<protein>
    <submittedName>
        <fullName evidence="2">Uncharacterized protein</fullName>
    </submittedName>
</protein>
<evidence type="ECO:0000313" key="3">
    <source>
        <dbReference type="Proteomes" id="UP000287033"/>
    </source>
</evidence>
<feature type="region of interest" description="Disordered" evidence="1">
    <location>
        <begin position="85"/>
        <end position="107"/>
    </location>
</feature>
<gene>
    <name evidence="2" type="ORF">chiPu_0023699</name>
</gene>
<dbReference type="GO" id="GO:0043139">
    <property type="term" value="F:5'-3' DNA helicase activity"/>
    <property type="evidence" value="ECO:0007669"/>
    <property type="project" value="InterPro"/>
</dbReference>
<dbReference type="OrthoDB" id="275278at2759"/>
<dbReference type="InterPro" id="IPR027032">
    <property type="entry name" value="Twinkle-like"/>
</dbReference>
<dbReference type="EMBL" id="BEZZ01025312">
    <property type="protein sequence ID" value="GCC39587.1"/>
    <property type="molecule type" value="Genomic_DNA"/>
</dbReference>
<dbReference type="Gene3D" id="3.40.50.300">
    <property type="entry name" value="P-loop containing nucleotide triphosphate hydrolases"/>
    <property type="match status" value="1"/>
</dbReference>
<dbReference type="GO" id="GO:0006264">
    <property type="term" value="P:mitochondrial DNA replication"/>
    <property type="evidence" value="ECO:0007669"/>
    <property type="project" value="TreeGrafter"/>
</dbReference>
<comment type="caution">
    <text evidence="2">The sequence shown here is derived from an EMBL/GenBank/DDBJ whole genome shotgun (WGS) entry which is preliminary data.</text>
</comment>
<dbReference type="PANTHER" id="PTHR12873">
    <property type="entry name" value="T7-LIKE MITOCHONDRIAL DNA HELICASE"/>
    <property type="match status" value="1"/>
</dbReference>
<name>A0A401TAE3_CHIPU</name>
<accession>A0A401TAE3</accession>
<keyword evidence="3" id="KW-1185">Reference proteome</keyword>
<proteinExistence type="predicted"/>
<dbReference type="STRING" id="137246.A0A401TAE3"/>
<dbReference type="Proteomes" id="UP000287033">
    <property type="component" value="Unassembled WGS sequence"/>
</dbReference>